<dbReference type="InterPro" id="IPR037126">
    <property type="entry name" value="PdaC/RsiV-like_sf"/>
</dbReference>
<sequence length="87" mass="9735">MGDLLSIDESQIKTKLTNEFASLNKKDVDLNSVYKLLGADSKYYLTDAGVCVYFNQYEVACYAAGRISVTIPYSRTDLLKPIETMIP</sequence>
<dbReference type="InterPro" id="IPR021729">
    <property type="entry name" value="DUF3298"/>
</dbReference>
<accession>A0ABR6WRL8</accession>
<organism evidence="2 3">
    <name type="scientific">Acetobacterium fimetarium</name>
    <dbReference type="NCBI Taxonomy" id="52691"/>
    <lineage>
        <taxon>Bacteria</taxon>
        <taxon>Bacillati</taxon>
        <taxon>Bacillota</taxon>
        <taxon>Clostridia</taxon>
        <taxon>Eubacteriales</taxon>
        <taxon>Eubacteriaceae</taxon>
        <taxon>Acetobacterium</taxon>
    </lineage>
</organism>
<protein>
    <submittedName>
        <fullName evidence="2">DUF3298 domain-containing protein</fullName>
    </submittedName>
</protein>
<keyword evidence="3" id="KW-1185">Reference proteome</keyword>
<name>A0ABR6WRL8_9FIRM</name>
<dbReference type="EMBL" id="WJBC01000001">
    <property type="protein sequence ID" value="MBC3802949.1"/>
    <property type="molecule type" value="Genomic_DNA"/>
</dbReference>
<gene>
    <name evidence="2" type="ORF">GH808_00635</name>
</gene>
<evidence type="ECO:0000259" key="1">
    <source>
        <dbReference type="Pfam" id="PF11738"/>
    </source>
</evidence>
<dbReference type="Gene3D" id="3.90.640.20">
    <property type="entry name" value="Heat-shock cognate protein, ATPase"/>
    <property type="match status" value="1"/>
</dbReference>
<dbReference type="Proteomes" id="UP000603234">
    <property type="component" value="Unassembled WGS sequence"/>
</dbReference>
<dbReference type="Pfam" id="PF11738">
    <property type="entry name" value="DUF3298"/>
    <property type="match status" value="1"/>
</dbReference>
<evidence type="ECO:0000313" key="3">
    <source>
        <dbReference type="Proteomes" id="UP000603234"/>
    </source>
</evidence>
<feature type="domain" description="DUF3298" evidence="1">
    <location>
        <begin position="34"/>
        <end position="74"/>
    </location>
</feature>
<proteinExistence type="predicted"/>
<comment type="caution">
    <text evidence="2">The sequence shown here is derived from an EMBL/GenBank/DDBJ whole genome shotgun (WGS) entry which is preliminary data.</text>
</comment>
<evidence type="ECO:0000313" key="2">
    <source>
        <dbReference type="EMBL" id="MBC3802949.1"/>
    </source>
</evidence>
<reference evidence="2 3" key="1">
    <citation type="journal article" date="2020" name="mSystems">
        <title>Defining Genomic and Predicted Metabolic Features of the Acetobacterium Genus.</title>
        <authorList>
            <person name="Ross D.E."/>
            <person name="Marshall C.W."/>
            <person name="Gulliver D."/>
            <person name="May H.D."/>
            <person name="Norman R.S."/>
        </authorList>
    </citation>
    <scope>NUCLEOTIDE SEQUENCE [LARGE SCALE GENOMIC DNA]</scope>
    <source>
        <strain evidence="2 3">DSM 8238</strain>
    </source>
</reference>